<reference evidence="3 4" key="1">
    <citation type="submission" date="2013-11" db="EMBL/GenBank/DDBJ databases">
        <title>Draft genome of the bovine lungworm Dictyocaulus viviparus.</title>
        <authorList>
            <person name="Mitreva M."/>
        </authorList>
    </citation>
    <scope>NUCLEOTIDE SEQUENCE [LARGE SCALE GENOMIC DNA]</scope>
    <source>
        <strain evidence="3 4">HannoverDv2000</strain>
    </source>
</reference>
<name>A0A0D8XPK3_DICVI</name>
<dbReference type="STRING" id="29172.A0A0D8XPK3"/>
<accession>A0A0D8XPK3</accession>
<feature type="transmembrane region" description="Helical" evidence="2">
    <location>
        <begin position="31"/>
        <end position="56"/>
    </location>
</feature>
<evidence type="ECO:0000313" key="3">
    <source>
        <dbReference type="EMBL" id="KJH45709.1"/>
    </source>
</evidence>
<sequence>MNNSIITDFRPPLTTPKQRRKYRRENSQTQFVNALIFVLFVCVLILVMTIAFTLYFRFIRADEMPKQQKKLRQESLPLCEQSVHNKS</sequence>
<feature type="region of interest" description="Disordered" evidence="1">
    <location>
        <begin position="1"/>
        <end position="25"/>
    </location>
</feature>
<dbReference type="Proteomes" id="UP000053766">
    <property type="component" value="Unassembled WGS sequence"/>
</dbReference>
<keyword evidence="2" id="KW-0812">Transmembrane</keyword>
<proteinExistence type="predicted"/>
<keyword evidence="2" id="KW-0472">Membrane</keyword>
<evidence type="ECO:0000313" key="4">
    <source>
        <dbReference type="Proteomes" id="UP000053766"/>
    </source>
</evidence>
<evidence type="ECO:0000256" key="2">
    <source>
        <dbReference type="SAM" id="Phobius"/>
    </source>
</evidence>
<gene>
    <name evidence="3" type="ORF">DICVIV_08243</name>
</gene>
<protein>
    <submittedName>
        <fullName evidence="3">Uncharacterized protein</fullName>
    </submittedName>
</protein>
<keyword evidence="4" id="KW-1185">Reference proteome</keyword>
<dbReference type="AlphaFoldDB" id="A0A0D8XPK3"/>
<reference evidence="4" key="2">
    <citation type="journal article" date="2016" name="Sci. Rep.">
        <title>Dictyocaulus viviparus genome, variome and transcriptome elucidate lungworm biology and support future intervention.</title>
        <authorList>
            <person name="McNulty S.N."/>
            <person name="Strube C."/>
            <person name="Rosa B.A."/>
            <person name="Martin J.C."/>
            <person name="Tyagi R."/>
            <person name="Choi Y.J."/>
            <person name="Wang Q."/>
            <person name="Hallsworth Pepin K."/>
            <person name="Zhang X."/>
            <person name="Ozersky P."/>
            <person name="Wilson R.K."/>
            <person name="Sternberg P.W."/>
            <person name="Gasser R.B."/>
            <person name="Mitreva M."/>
        </authorList>
    </citation>
    <scope>NUCLEOTIDE SEQUENCE [LARGE SCALE GENOMIC DNA]</scope>
    <source>
        <strain evidence="4">HannoverDv2000</strain>
    </source>
</reference>
<dbReference type="EMBL" id="KN716391">
    <property type="protein sequence ID" value="KJH45709.1"/>
    <property type="molecule type" value="Genomic_DNA"/>
</dbReference>
<dbReference type="OrthoDB" id="5848670at2759"/>
<organism evidence="3 4">
    <name type="scientific">Dictyocaulus viviparus</name>
    <name type="common">Bovine lungworm</name>
    <dbReference type="NCBI Taxonomy" id="29172"/>
    <lineage>
        <taxon>Eukaryota</taxon>
        <taxon>Metazoa</taxon>
        <taxon>Ecdysozoa</taxon>
        <taxon>Nematoda</taxon>
        <taxon>Chromadorea</taxon>
        <taxon>Rhabditida</taxon>
        <taxon>Rhabditina</taxon>
        <taxon>Rhabditomorpha</taxon>
        <taxon>Strongyloidea</taxon>
        <taxon>Metastrongylidae</taxon>
        <taxon>Dictyocaulus</taxon>
    </lineage>
</organism>
<evidence type="ECO:0000256" key="1">
    <source>
        <dbReference type="SAM" id="MobiDB-lite"/>
    </source>
</evidence>
<keyword evidence="2" id="KW-1133">Transmembrane helix</keyword>